<dbReference type="GO" id="GO:0000329">
    <property type="term" value="C:fungal-type vacuole membrane"/>
    <property type="evidence" value="ECO:0007669"/>
    <property type="project" value="TreeGrafter"/>
</dbReference>
<keyword evidence="6" id="KW-0472">Membrane</keyword>
<dbReference type="EC" id="2.7.1.67" evidence="7"/>
<name>A0A871RKJ2_DEKBR</name>
<dbReference type="InterPro" id="IPR000403">
    <property type="entry name" value="PI3/4_kinase_cat_dom"/>
</dbReference>
<dbReference type="GO" id="GO:0004430">
    <property type="term" value="F:1-phosphatidylinositol 4-kinase activity"/>
    <property type="evidence" value="ECO:0007669"/>
    <property type="project" value="UniProtKB-UniRule"/>
</dbReference>
<evidence type="ECO:0000256" key="1">
    <source>
        <dbReference type="ARBA" id="ARBA00022475"/>
    </source>
</evidence>
<dbReference type="PANTHER" id="PTHR12865">
    <property type="entry name" value="PHOSPHATIDYLINOSITOL 4-KINASE TYPE-II"/>
    <property type="match status" value="1"/>
</dbReference>
<dbReference type="Proteomes" id="UP000663131">
    <property type="component" value="Chromosome 9"/>
</dbReference>
<proteinExistence type="inferred from homology"/>
<dbReference type="PROSITE" id="PS50290">
    <property type="entry name" value="PI3_4_KINASE_3"/>
    <property type="match status" value="1"/>
</dbReference>
<dbReference type="GO" id="GO:0005768">
    <property type="term" value="C:endosome"/>
    <property type="evidence" value="ECO:0007669"/>
    <property type="project" value="UniProtKB-UniRule"/>
</dbReference>
<comment type="similarity">
    <text evidence="7">Belongs to the PI3/PI4-kinase family.</text>
</comment>
<gene>
    <name evidence="9" type="ORF">BRETT_003007</name>
</gene>
<reference evidence="9" key="1">
    <citation type="submission" date="2020-10" db="EMBL/GenBank/DDBJ databases">
        <authorList>
            <person name="Palmer J.M."/>
        </authorList>
    </citation>
    <scope>NUCLEOTIDE SEQUENCE</scope>
    <source>
        <strain evidence="9">UCD 2041</strain>
    </source>
</reference>
<dbReference type="AlphaFoldDB" id="A0A871RKJ2"/>
<comment type="cofactor">
    <cofactor evidence="7">
        <name>Mg(2+)</name>
        <dbReference type="ChEBI" id="CHEBI:18420"/>
    </cofactor>
    <cofactor evidence="7">
        <name>Mn(2+)</name>
        <dbReference type="ChEBI" id="CHEBI:29035"/>
    </cofactor>
</comment>
<dbReference type="KEGG" id="bbrx:BRETT_003007"/>
<organism evidence="9 10">
    <name type="scientific">Dekkera bruxellensis</name>
    <name type="common">Brettanomyces custersii</name>
    <dbReference type="NCBI Taxonomy" id="5007"/>
    <lineage>
        <taxon>Eukaryota</taxon>
        <taxon>Fungi</taxon>
        <taxon>Dikarya</taxon>
        <taxon>Ascomycota</taxon>
        <taxon>Saccharomycotina</taxon>
        <taxon>Pichiomycetes</taxon>
        <taxon>Pichiales</taxon>
        <taxon>Pichiaceae</taxon>
        <taxon>Brettanomyces</taxon>
    </lineage>
</organism>
<evidence type="ECO:0000256" key="5">
    <source>
        <dbReference type="ARBA" id="ARBA00022840"/>
    </source>
</evidence>
<evidence type="ECO:0000313" key="10">
    <source>
        <dbReference type="Proteomes" id="UP000663131"/>
    </source>
</evidence>
<dbReference type="GO" id="GO:0005524">
    <property type="term" value="F:ATP binding"/>
    <property type="evidence" value="ECO:0007669"/>
    <property type="project" value="UniProtKB-UniRule"/>
</dbReference>
<dbReference type="GO" id="GO:0007030">
    <property type="term" value="P:Golgi organization"/>
    <property type="evidence" value="ECO:0007669"/>
    <property type="project" value="TreeGrafter"/>
</dbReference>
<evidence type="ECO:0000259" key="8">
    <source>
        <dbReference type="PROSITE" id="PS50290"/>
    </source>
</evidence>
<dbReference type="Gene3D" id="1.10.1070.20">
    <property type="match status" value="1"/>
</dbReference>
<dbReference type="OrthoDB" id="3986204at2759"/>
<keyword evidence="4 7" id="KW-0418">Kinase</keyword>
<reference evidence="9" key="2">
    <citation type="journal article" name="BMC Genomics">
        <title>New genome assemblies reveal patterns of domestication and adaptation across Brettanomyces (Dekkera) species.</title>
        <authorList>
            <person name="Roach M.J."/>
            <person name="Borneman A.R."/>
        </authorList>
    </citation>
    <scope>NUCLEOTIDE SEQUENCE</scope>
    <source>
        <strain evidence="9">UCD 2041</strain>
    </source>
</reference>
<evidence type="ECO:0000256" key="7">
    <source>
        <dbReference type="RuleBase" id="RU367084"/>
    </source>
</evidence>
<evidence type="ECO:0000256" key="4">
    <source>
        <dbReference type="ARBA" id="ARBA00022777"/>
    </source>
</evidence>
<comment type="subcellular location">
    <subcellularLocation>
        <location evidence="7">Cell membrane</location>
        <topology evidence="7">Peripheral membrane protein</topology>
    </subcellularLocation>
    <subcellularLocation>
        <location evidence="7">Vacuole membrane</location>
        <topology evidence="7">Peripheral membrane protein</topology>
    </subcellularLocation>
</comment>
<dbReference type="GeneID" id="64574931"/>
<comment type="catalytic activity">
    <reaction evidence="7">
        <text>a 1,2-diacyl-sn-glycero-3-phospho-(1D-myo-inositol) + ATP = a 1,2-diacyl-sn-glycero-3-phospho-(1D-myo-inositol 4-phosphate) + ADP + H(+)</text>
        <dbReference type="Rhea" id="RHEA:19877"/>
        <dbReference type="ChEBI" id="CHEBI:15378"/>
        <dbReference type="ChEBI" id="CHEBI:30616"/>
        <dbReference type="ChEBI" id="CHEBI:57880"/>
        <dbReference type="ChEBI" id="CHEBI:58178"/>
        <dbReference type="ChEBI" id="CHEBI:456216"/>
        <dbReference type="EC" id="2.7.1.67"/>
    </reaction>
</comment>
<dbReference type="InterPro" id="IPR039756">
    <property type="entry name" value="Lsb6/PI4K2"/>
</dbReference>
<evidence type="ECO:0000313" key="9">
    <source>
        <dbReference type="EMBL" id="QOU22821.1"/>
    </source>
</evidence>
<dbReference type="RefSeq" id="XP_041139314.1">
    <property type="nucleotide sequence ID" value="XM_041281523.1"/>
</dbReference>
<keyword evidence="5 7" id="KW-0067">ATP-binding</keyword>
<keyword evidence="1 7" id="KW-1003">Cell membrane</keyword>
<evidence type="ECO:0000256" key="2">
    <source>
        <dbReference type="ARBA" id="ARBA00022679"/>
    </source>
</evidence>
<protein>
    <recommendedName>
        <fullName evidence="7">Phosphatidylinositol 4-kinase</fullName>
        <ecNumber evidence="7">2.7.1.67</ecNumber>
    </recommendedName>
</protein>
<evidence type="ECO:0000256" key="3">
    <source>
        <dbReference type="ARBA" id="ARBA00022741"/>
    </source>
</evidence>
<keyword evidence="3 7" id="KW-0547">Nucleotide-binding</keyword>
<evidence type="ECO:0000256" key="6">
    <source>
        <dbReference type="ARBA" id="ARBA00023136"/>
    </source>
</evidence>
<dbReference type="EMBL" id="CP063137">
    <property type="protein sequence ID" value="QOU22821.1"/>
    <property type="molecule type" value="Genomic_DNA"/>
</dbReference>
<dbReference type="PANTHER" id="PTHR12865:SF1">
    <property type="entry name" value="PHOSPHATIDYLINOSITOL 4-KINASE TYPE 2"/>
    <property type="match status" value="1"/>
</dbReference>
<dbReference type="GO" id="GO:0046854">
    <property type="term" value="P:phosphatidylinositol phosphate biosynthetic process"/>
    <property type="evidence" value="ECO:0007669"/>
    <property type="project" value="UniProtKB-UniRule"/>
</dbReference>
<dbReference type="GO" id="GO:0005886">
    <property type="term" value="C:plasma membrane"/>
    <property type="evidence" value="ECO:0007669"/>
    <property type="project" value="UniProtKB-SubCell"/>
</dbReference>
<dbReference type="GO" id="GO:0007032">
    <property type="term" value="P:endosome organization"/>
    <property type="evidence" value="ECO:0007669"/>
    <property type="project" value="TreeGrafter"/>
</dbReference>
<dbReference type="Pfam" id="PF00454">
    <property type="entry name" value="PI3_PI4_kinase"/>
    <property type="match status" value="1"/>
</dbReference>
<dbReference type="GO" id="GO:0005802">
    <property type="term" value="C:trans-Golgi network"/>
    <property type="evidence" value="ECO:0007669"/>
    <property type="project" value="TreeGrafter"/>
</dbReference>
<accession>A0A871RKJ2</accession>
<feature type="domain" description="PI3K/PI4K catalytic" evidence="8">
    <location>
        <begin position="123"/>
        <end position="444"/>
    </location>
</feature>
<keyword evidence="2 7" id="KW-0808">Transferase</keyword>
<sequence>MRLSQPILTQGPEELPNKYICENTALLSSPHTNNNSAIDRGTSLPNSFSILAKSISSLSQLFSLYQSQKIHRRDILYSVFQNTGDTTPISQKPKISKSEKKDRTHFDHIVLEAIYAMNTDKELTRPKLIDTGSSGSYFIYDRHGLNIGVFKPRDEEPYGSLSPKMTKWVHRNLFPCLFGRSCLIPNIGYIAESATSLLDRLLELNLVPYTDIVEFQSESFFSPISERIRNAFSGNICCPRKIGSFQLFLQGFVGADTFFKKYPLPGYQCSNIMKISSGHKIWSDEHVFKKFKVQVEKLIILDFIIRNTDRGLDNWMLKLESNNSEEPEIIAKAIDNGLSFPWKHPNEWRSFPYGWLYLPLQFLGMPFSEETRNHFLQFLTSVTWWKNAIDSLHEIFARDPDFTESLFEKQMQVLKGQAWNVVQTLKNSQEGPLDLVRKPQIIVIDEKITVPNSCYTNIISCQGMDNEERACSFSEYFNENQCPIQSSNSAPISPNMKITDDNTALDRLQSDWVQFLNGGTNDMNYEHLSAELSKHITARNPYVISKAKFAHSTGNLIGRLPDELRETTFVKKQTFIMERIQAIDSSAFFTCC</sequence>